<dbReference type="AlphaFoldDB" id="A0AA36A4B8"/>
<name>A0AA36A4B8_LACSI</name>
<evidence type="ECO:0000256" key="1">
    <source>
        <dbReference type="ARBA" id="ARBA00009986"/>
    </source>
</evidence>
<dbReference type="Pfam" id="PF00171">
    <property type="entry name" value="Aldedh"/>
    <property type="match status" value="1"/>
</dbReference>
<dbReference type="InterPro" id="IPR016161">
    <property type="entry name" value="Ald_DH/histidinol_DH"/>
</dbReference>
<dbReference type="SUPFAM" id="SSF53720">
    <property type="entry name" value="ALDH-like"/>
    <property type="match status" value="1"/>
</dbReference>
<organism evidence="3 4">
    <name type="scientific">Lactuca saligna</name>
    <name type="common">Willowleaf lettuce</name>
    <dbReference type="NCBI Taxonomy" id="75948"/>
    <lineage>
        <taxon>Eukaryota</taxon>
        <taxon>Viridiplantae</taxon>
        <taxon>Streptophyta</taxon>
        <taxon>Embryophyta</taxon>
        <taxon>Tracheophyta</taxon>
        <taxon>Spermatophyta</taxon>
        <taxon>Magnoliopsida</taxon>
        <taxon>eudicotyledons</taxon>
        <taxon>Gunneridae</taxon>
        <taxon>Pentapetalae</taxon>
        <taxon>asterids</taxon>
        <taxon>campanulids</taxon>
        <taxon>Asterales</taxon>
        <taxon>Asteraceae</taxon>
        <taxon>Cichorioideae</taxon>
        <taxon>Cichorieae</taxon>
        <taxon>Lactucinae</taxon>
        <taxon>Lactuca</taxon>
    </lineage>
</organism>
<dbReference type="Proteomes" id="UP001177003">
    <property type="component" value="Chromosome 9"/>
</dbReference>
<accession>A0AA36A4B8</accession>
<dbReference type="InterPro" id="IPR015590">
    <property type="entry name" value="Aldehyde_DH_dom"/>
</dbReference>
<proteinExistence type="inferred from homology"/>
<dbReference type="GO" id="GO:0004491">
    <property type="term" value="F:methylmalonate-semialdehyde dehydrogenase (acylating, NAD) activity"/>
    <property type="evidence" value="ECO:0007669"/>
    <property type="project" value="InterPro"/>
</dbReference>
<comment type="similarity">
    <text evidence="1">Belongs to the aldehyde dehydrogenase family.</text>
</comment>
<evidence type="ECO:0000313" key="4">
    <source>
        <dbReference type="Proteomes" id="UP001177003"/>
    </source>
</evidence>
<dbReference type="PANTHER" id="PTHR43866">
    <property type="entry name" value="MALONATE-SEMIALDEHYDE DEHYDROGENASE"/>
    <property type="match status" value="1"/>
</dbReference>
<gene>
    <name evidence="3" type="ORF">LSALG_LOCUS41999</name>
</gene>
<dbReference type="InterPro" id="IPR010061">
    <property type="entry name" value="MeMal-semiAld_DH"/>
</dbReference>
<evidence type="ECO:0000313" key="3">
    <source>
        <dbReference type="EMBL" id="CAI9303571.1"/>
    </source>
</evidence>
<dbReference type="InterPro" id="IPR016162">
    <property type="entry name" value="Ald_DH_N"/>
</dbReference>
<sequence>MDTYDIREAISVCAGICPFNFPIMIPLWMLPVAVTCSNTFVLKPSEKDPSRGGSVGSKFRMSLGLLVATTVNCVDDTGWTSLFRGNFINVVRVTSNKAIEFISVEIGESTLLHIEFHECELYGGQLLCWMNMNFFLSHLL</sequence>
<dbReference type="EMBL" id="OX465085">
    <property type="protein sequence ID" value="CAI9303571.1"/>
    <property type="molecule type" value="Genomic_DNA"/>
</dbReference>
<feature type="domain" description="Aldehyde dehydrogenase" evidence="2">
    <location>
        <begin position="3"/>
        <end position="49"/>
    </location>
</feature>
<dbReference type="GO" id="GO:0005739">
    <property type="term" value="C:mitochondrion"/>
    <property type="evidence" value="ECO:0007669"/>
    <property type="project" value="TreeGrafter"/>
</dbReference>
<protein>
    <recommendedName>
        <fullName evidence="2">Aldehyde dehydrogenase domain-containing protein</fullName>
    </recommendedName>
</protein>
<keyword evidence="4" id="KW-1185">Reference proteome</keyword>
<dbReference type="GO" id="GO:0006574">
    <property type="term" value="P:L-valine catabolic process"/>
    <property type="evidence" value="ECO:0007669"/>
    <property type="project" value="TreeGrafter"/>
</dbReference>
<dbReference type="GO" id="GO:0006210">
    <property type="term" value="P:thymine catabolic process"/>
    <property type="evidence" value="ECO:0007669"/>
    <property type="project" value="TreeGrafter"/>
</dbReference>
<dbReference type="Gene3D" id="3.40.605.10">
    <property type="entry name" value="Aldehyde Dehydrogenase, Chain A, domain 1"/>
    <property type="match status" value="1"/>
</dbReference>
<reference evidence="3" key="1">
    <citation type="submission" date="2023-04" db="EMBL/GenBank/DDBJ databases">
        <authorList>
            <person name="Vijverberg K."/>
            <person name="Xiong W."/>
            <person name="Schranz E."/>
        </authorList>
    </citation>
    <scope>NUCLEOTIDE SEQUENCE</scope>
</reference>
<dbReference type="PANTHER" id="PTHR43866:SF3">
    <property type="entry name" value="METHYLMALONATE-SEMIALDEHYDE DEHYDROGENASE [ACYLATING], MITOCHONDRIAL"/>
    <property type="match status" value="1"/>
</dbReference>
<evidence type="ECO:0000259" key="2">
    <source>
        <dbReference type="Pfam" id="PF00171"/>
    </source>
</evidence>